<organism evidence="2 3">
    <name type="scientific">Anncaliia algerae PRA339</name>
    <dbReference type="NCBI Taxonomy" id="1288291"/>
    <lineage>
        <taxon>Eukaryota</taxon>
        <taxon>Fungi</taxon>
        <taxon>Fungi incertae sedis</taxon>
        <taxon>Microsporidia</taxon>
        <taxon>Tubulinosematoidea</taxon>
        <taxon>Tubulinosematidae</taxon>
        <taxon>Anncaliia</taxon>
    </lineage>
</organism>
<dbReference type="EMBL" id="KK365225">
    <property type="protein sequence ID" value="KCZ79839.1"/>
    <property type="molecule type" value="Genomic_DNA"/>
</dbReference>
<evidence type="ECO:0000313" key="2">
    <source>
        <dbReference type="EMBL" id="KCZ79839.1"/>
    </source>
</evidence>
<reference evidence="3" key="1">
    <citation type="submission" date="2013-02" db="EMBL/GenBank/DDBJ databases">
        <authorList>
            <consortium name="The Broad Institute Genome Sequencing Platform"/>
            <person name="Cuomo C."/>
            <person name="Becnel J."/>
            <person name="Sanscrainte N."/>
            <person name="Walker B."/>
            <person name="Young S.K."/>
            <person name="Zeng Q."/>
            <person name="Gargeya S."/>
            <person name="Fitzgerald M."/>
            <person name="Haas B."/>
            <person name="Abouelleil A."/>
            <person name="Alvarado L."/>
            <person name="Arachchi H.M."/>
            <person name="Berlin A.M."/>
            <person name="Chapman S.B."/>
            <person name="Dewar J."/>
            <person name="Goldberg J."/>
            <person name="Griggs A."/>
            <person name="Gujja S."/>
            <person name="Hansen M."/>
            <person name="Howarth C."/>
            <person name="Imamovic A."/>
            <person name="Larimer J."/>
            <person name="McCowan C."/>
            <person name="Murphy C."/>
            <person name="Neiman D."/>
            <person name="Pearson M."/>
            <person name="Priest M."/>
            <person name="Roberts A."/>
            <person name="Saif S."/>
            <person name="Shea T."/>
            <person name="Sisk P."/>
            <person name="Sykes S."/>
            <person name="Wortman J."/>
            <person name="Nusbaum C."/>
            <person name="Birren B."/>
        </authorList>
    </citation>
    <scope>NUCLEOTIDE SEQUENCE [LARGE SCALE GENOMIC DNA]</scope>
    <source>
        <strain evidence="3">PRA339</strain>
    </source>
</reference>
<reference evidence="2 3" key="2">
    <citation type="submission" date="2014-03" db="EMBL/GenBank/DDBJ databases">
        <title>The Genome Sequence of Anncaliia algerae insect isolate PRA339.</title>
        <authorList>
            <consortium name="The Broad Institute Genome Sequencing Platform"/>
            <consortium name="The Broad Institute Genome Sequencing Center for Infectious Disease"/>
            <person name="Cuomo C."/>
            <person name="Becnel J."/>
            <person name="Sanscrainte N."/>
            <person name="Walker B."/>
            <person name="Young S.K."/>
            <person name="Zeng Q."/>
            <person name="Gargeya S."/>
            <person name="Fitzgerald M."/>
            <person name="Haas B."/>
            <person name="Abouelleil A."/>
            <person name="Alvarado L."/>
            <person name="Arachchi H.M."/>
            <person name="Berlin A.M."/>
            <person name="Chapman S.B."/>
            <person name="Dewar J."/>
            <person name="Goldberg J."/>
            <person name="Griggs A."/>
            <person name="Gujja S."/>
            <person name="Hansen M."/>
            <person name="Howarth C."/>
            <person name="Imamovic A."/>
            <person name="Larimer J."/>
            <person name="McCowan C."/>
            <person name="Murphy C."/>
            <person name="Neiman D."/>
            <person name="Pearson M."/>
            <person name="Priest M."/>
            <person name="Roberts A."/>
            <person name="Saif S."/>
            <person name="Shea T."/>
            <person name="Sisk P."/>
            <person name="Sykes S."/>
            <person name="Wortman J."/>
            <person name="Nusbaum C."/>
            <person name="Birren B."/>
        </authorList>
    </citation>
    <scope>NUCLEOTIDE SEQUENCE [LARGE SCALE GENOMIC DNA]</scope>
    <source>
        <strain evidence="2 3">PRA339</strain>
    </source>
</reference>
<dbReference type="Proteomes" id="UP000030655">
    <property type="component" value="Unassembled WGS sequence"/>
</dbReference>
<sequence length="110" mass="12998">MLDRNIRMILGEALIFFSFYVISASFIEPILGSLLIPSKIKQDNCLLIMLCRPFSGNFVILFFFLIKIFEIQEWYTPYFLPIIFSCSSFHKYINFSSLLQTKIFCHYTLL</sequence>
<evidence type="ECO:0000256" key="1">
    <source>
        <dbReference type="SAM" id="Phobius"/>
    </source>
</evidence>
<evidence type="ECO:0000313" key="3">
    <source>
        <dbReference type="Proteomes" id="UP000030655"/>
    </source>
</evidence>
<dbReference type="AlphaFoldDB" id="A0A059EYL2"/>
<gene>
    <name evidence="2" type="ORF">H312_02752</name>
</gene>
<proteinExistence type="predicted"/>
<protein>
    <submittedName>
        <fullName evidence="2">Uncharacterized protein</fullName>
    </submittedName>
</protein>
<dbReference type="VEuPathDB" id="MicrosporidiaDB:H312_02752"/>
<accession>A0A059EYL2</accession>
<feature type="transmembrane region" description="Helical" evidence="1">
    <location>
        <begin position="75"/>
        <end position="93"/>
    </location>
</feature>
<keyword evidence="1" id="KW-0472">Membrane</keyword>
<dbReference type="HOGENOM" id="CLU_2170449_0_0_1"/>
<keyword evidence="3" id="KW-1185">Reference proteome</keyword>
<feature type="transmembrane region" description="Helical" evidence="1">
    <location>
        <begin position="47"/>
        <end position="69"/>
    </location>
</feature>
<feature type="transmembrane region" description="Helical" evidence="1">
    <location>
        <begin position="6"/>
        <end position="27"/>
    </location>
</feature>
<keyword evidence="1" id="KW-0812">Transmembrane</keyword>
<name>A0A059EYL2_9MICR</name>
<keyword evidence="1" id="KW-1133">Transmembrane helix</keyword>